<keyword evidence="2" id="KW-0472">Membrane</keyword>
<feature type="region of interest" description="Disordered" evidence="1">
    <location>
        <begin position="107"/>
        <end position="300"/>
    </location>
</feature>
<evidence type="ECO:0000256" key="2">
    <source>
        <dbReference type="SAM" id="Phobius"/>
    </source>
</evidence>
<sequence>MSNDVYTKISEKMRHEQFTDEEIKIVEKAKDQLSNYTTGGSVLGGATGLMLAKAKNFKGFQLVAIATGGFLIGSQVGLIMGAMSSVRTIQSIPNFQRVMHIVQEVRDEAAPGRQGAPRHDHNAAYPSASHGRFPVQSRGGSELMSDNQVVELQPNPHFQGFKDGDGYHGGKDPSGHRHENDSAWAHAEQRARELQSNSASWSQIRQQNMPKSAWSQVREGKASDAAPGDEQEAEAPSPRRRPGQSSWDRLRQNDEVGFVTAGSTATGGTPTPDGPSEFPRTREDLQSRPARQKNQYGDSF</sequence>
<feature type="compositionally biased region" description="Basic and acidic residues" evidence="1">
    <location>
        <begin position="160"/>
        <end position="193"/>
    </location>
</feature>
<keyword evidence="2" id="KW-1133">Transmembrane helix</keyword>
<gene>
    <name evidence="3" type="ORF">BG006_006611</name>
</gene>
<keyword evidence="2" id="KW-0812">Transmembrane</keyword>
<feature type="compositionally biased region" description="Polar residues" evidence="1">
    <location>
        <begin position="194"/>
        <end position="215"/>
    </location>
</feature>
<feature type="compositionally biased region" description="Low complexity" evidence="1">
    <location>
        <begin position="260"/>
        <end position="276"/>
    </location>
</feature>
<reference evidence="3" key="1">
    <citation type="journal article" date="2020" name="Fungal Divers.">
        <title>Resolving the Mortierellaceae phylogeny through synthesis of multi-gene phylogenetics and phylogenomics.</title>
        <authorList>
            <person name="Vandepol N."/>
            <person name="Liber J."/>
            <person name="Desiro A."/>
            <person name="Na H."/>
            <person name="Kennedy M."/>
            <person name="Barry K."/>
            <person name="Grigoriev I.V."/>
            <person name="Miller A.N."/>
            <person name="O'Donnell K."/>
            <person name="Stajich J.E."/>
            <person name="Bonito G."/>
        </authorList>
    </citation>
    <scope>NUCLEOTIDE SEQUENCE</scope>
    <source>
        <strain evidence="3">NVP1</strain>
    </source>
</reference>
<accession>A0A9P5VKX5</accession>
<evidence type="ECO:0000256" key="1">
    <source>
        <dbReference type="SAM" id="MobiDB-lite"/>
    </source>
</evidence>
<dbReference type="AlphaFoldDB" id="A0A9P5VKX5"/>
<protein>
    <submittedName>
        <fullName evidence="3">Uncharacterized protein</fullName>
    </submittedName>
</protein>
<proteinExistence type="predicted"/>
<dbReference type="Proteomes" id="UP000696485">
    <property type="component" value="Unassembled WGS sequence"/>
</dbReference>
<organism evidence="3 4">
    <name type="scientific">Podila minutissima</name>
    <dbReference type="NCBI Taxonomy" id="64525"/>
    <lineage>
        <taxon>Eukaryota</taxon>
        <taxon>Fungi</taxon>
        <taxon>Fungi incertae sedis</taxon>
        <taxon>Mucoromycota</taxon>
        <taxon>Mortierellomycotina</taxon>
        <taxon>Mortierellomycetes</taxon>
        <taxon>Mortierellales</taxon>
        <taxon>Mortierellaceae</taxon>
        <taxon>Podila</taxon>
    </lineage>
</organism>
<keyword evidence="4" id="KW-1185">Reference proteome</keyword>
<evidence type="ECO:0000313" key="3">
    <source>
        <dbReference type="EMBL" id="KAF9330410.1"/>
    </source>
</evidence>
<feature type="transmembrane region" description="Helical" evidence="2">
    <location>
        <begin position="60"/>
        <end position="83"/>
    </location>
</feature>
<dbReference type="EMBL" id="JAAAUY010000399">
    <property type="protein sequence ID" value="KAF9330410.1"/>
    <property type="molecule type" value="Genomic_DNA"/>
</dbReference>
<name>A0A9P5VKX5_9FUNG</name>
<comment type="caution">
    <text evidence="3">The sequence shown here is derived from an EMBL/GenBank/DDBJ whole genome shotgun (WGS) entry which is preliminary data.</text>
</comment>
<evidence type="ECO:0000313" key="4">
    <source>
        <dbReference type="Proteomes" id="UP000696485"/>
    </source>
</evidence>